<dbReference type="AlphaFoldDB" id="D7E9R0"/>
<protein>
    <submittedName>
        <fullName evidence="1">Uncharacterized protein</fullName>
    </submittedName>
</protein>
<proteinExistence type="predicted"/>
<dbReference type="STRING" id="644295.Metev_1479"/>
<evidence type="ECO:0000313" key="1">
    <source>
        <dbReference type="EMBL" id="ADI74332.1"/>
    </source>
</evidence>
<reference evidence="1 2" key="1">
    <citation type="submission" date="2010-06" db="EMBL/GenBank/DDBJ databases">
        <title>Complete sequence chromosome of Methanohalobium evestigatum Z-7303.</title>
        <authorList>
            <consortium name="US DOE Joint Genome Institute"/>
            <person name="Lucas S."/>
            <person name="Copeland A."/>
            <person name="Lapidus A."/>
            <person name="Cheng J.-F."/>
            <person name="Bruce D."/>
            <person name="Goodwin L."/>
            <person name="Pitluck S."/>
            <person name="Saunders E."/>
            <person name="Detter J.C."/>
            <person name="Han C."/>
            <person name="Tapia R."/>
            <person name="Land M."/>
            <person name="Hauser L."/>
            <person name="Kyrpides N."/>
            <person name="Mikhailova N."/>
            <person name="Sieprawska-Lupa M."/>
            <person name="Whitman W.B."/>
            <person name="Anderson I."/>
            <person name="Woyke T."/>
        </authorList>
    </citation>
    <scope>NUCLEOTIDE SEQUENCE [LARGE SCALE GENOMIC DNA]</scope>
    <source>
        <strain evidence="2">ATCC BAA-1072 / DSM 3721 / NBRC 107634 / OCM 161 / Z-7303</strain>
    </source>
</reference>
<sequence length="61" mass="7346">MDKYPQLRKVLNNESDNEIEINKSEYNRLNNFLNTLPPYESDKYIMYNGSFYQLYISVEVS</sequence>
<dbReference type="KEGG" id="mev:Metev_1479"/>
<keyword evidence="2" id="KW-1185">Reference proteome</keyword>
<dbReference type="HOGENOM" id="CLU_2911505_0_0_2"/>
<dbReference type="Proteomes" id="UP000000391">
    <property type="component" value="Chromosome"/>
</dbReference>
<evidence type="ECO:0000313" key="2">
    <source>
        <dbReference type="Proteomes" id="UP000000391"/>
    </source>
</evidence>
<organism evidence="1 2">
    <name type="scientific">Methanohalobium evestigatum (strain ATCC BAA-1072 / DSM 3721 / NBRC 107634 / OCM 161 / Z-7303)</name>
    <dbReference type="NCBI Taxonomy" id="644295"/>
    <lineage>
        <taxon>Archaea</taxon>
        <taxon>Methanobacteriati</taxon>
        <taxon>Methanobacteriota</taxon>
        <taxon>Stenosarchaea group</taxon>
        <taxon>Methanomicrobia</taxon>
        <taxon>Methanosarcinales</taxon>
        <taxon>Methanosarcinaceae</taxon>
        <taxon>Methanohalobium</taxon>
    </lineage>
</organism>
<dbReference type="EMBL" id="CP002069">
    <property type="protein sequence ID" value="ADI74332.1"/>
    <property type="molecule type" value="Genomic_DNA"/>
</dbReference>
<gene>
    <name evidence="1" type="ordered locus">Metev_1479</name>
</gene>
<name>D7E9R0_METEZ</name>
<accession>D7E9R0</accession>